<dbReference type="PROSITE" id="PS51257">
    <property type="entry name" value="PROKAR_LIPOPROTEIN"/>
    <property type="match status" value="1"/>
</dbReference>
<name>A0A1F6MA61_9BACT</name>
<gene>
    <name evidence="1" type="ORF">A3D53_00800</name>
</gene>
<protein>
    <submittedName>
        <fullName evidence="1">Uncharacterized protein</fullName>
    </submittedName>
</protein>
<proteinExistence type="predicted"/>
<reference evidence="1 2" key="1">
    <citation type="journal article" date="2016" name="Nat. Commun.">
        <title>Thousands of microbial genomes shed light on interconnected biogeochemical processes in an aquifer system.</title>
        <authorList>
            <person name="Anantharaman K."/>
            <person name="Brown C.T."/>
            <person name="Hug L.A."/>
            <person name="Sharon I."/>
            <person name="Castelle C.J."/>
            <person name="Probst A.J."/>
            <person name="Thomas B.C."/>
            <person name="Singh A."/>
            <person name="Wilkins M.J."/>
            <person name="Karaoz U."/>
            <person name="Brodie E.L."/>
            <person name="Williams K.H."/>
            <person name="Hubbard S.S."/>
            <person name="Banfield J.F."/>
        </authorList>
    </citation>
    <scope>NUCLEOTIDE SEQUENCE [LARGE SCALE GENOMIC DNA]</scope>
</reference>
<dbReference type="AlphaFoldDB" id="A0A1F6MA61"/>
<organism evidence="1 2">
    <name type="scientific">Candidatus Magasanikbacteria bacterium RIFCSPHIGHO2_02_FULL_45_10</name>
    <dbReference type="NCBI Taxonomy" id="1798679"/>
    <lineage>
        <taxon>Bacteria</taxon>
        <taxon>Candidatus Magasanikiibacteriota</taxon>
    </lineage>
</organism>
<sequence>MQFRVALVALGFVGFAVFVGCGEEEKFNKPVPVQPEDPAPLVTDSCTDGVKNQDESDADCGGAICSARCAEGQMCSVDSDCTGHMCDNGHCLTIPPSPGVFTVRCQSAAYSPSDRPCIVRVDHPSLPGDGFGPGYSIQPQVTISAKTLCTTQMHREELEEVLYFTGRVWNLSSSTYEWDDGYAELVDPNDRLVQRTMAAPPHNRQATSTREWLNCRGLGYPQATLPAP</sequence>
<dbReference type="EMBL" id="MFQA01000038">
    <property type="protein sequence ID" value="OGH68542.1"/>
    <property type="molecule type" value="Genomic_DNA"/>
</dbReference>
<comment type="caution">
    <text evidence="1">The sequence shown here is derived from an EMBL/GenBank/DDBJ whole genome shotgun (WGS) entry which is preliminary data.</text>
</comment>
<accession>A0A1F6MA61</accession>
<evidence type="ECO:0000313" key="1">
    <source>
        <dbReference type="EMBL" id="OGH68542.1"/>
    </source>
</evidence>
<dbReference type="Proteomes" id="UP000176413">
    <property type="component" value="Unassembled WGS sequence"/>
</dbReference>
<evidence type="ECO:0000313" key="2">
    <source>
        <dbReference type="Proteomes" id="UP000176413"/>
    </source>
</evidence>